<dbReference type="Proteomes" id="UP000007264">
    <property type="component" value="Unassembled WGS sequence"/>
</dbReference>
<evidence type="ECO:0000313" key="2">
    <source>
        <dbReference type="Proteomes" id="UP000007264"/>
    </source>
</evidence>
<keyword evidence="2" id="KW-1185">Reference proteome</keyword>
<protein>
    <submittedName>
        <fullName evidence="1">Uncharacterized protein</fullName>
    </submittedName>
</protein>
<comment type="caution">
    <text evidence="1">The sequence shown here is derived from an EMBL/GenBank/DDBJ whole genome shotgun (WGS) entry which is preliminary data.</text>
</comment>
<evidence type="ECO:0000313" key="1">
    <source>
        <dbReference type="EMBL" id="EIE22248.1"/>
    </source>
</evidence>
<dbReference type="EMBL" id="AGSI01000010">
    <property type="protein sequence ID" value="EIE22248.1"/>
    <property type="molecule type" value="Genomic_DNA"/>
</dbReference>
<organism evidence="1 2">
    <name type="scientific">Coccomyxa subellipsoidea (strain C-169)</name>
    <name type="common">Green microalga</name>
    <dbReference type="NCBI Taxonomy" id="574566"/>
    <lineage>
        <taxon>Eukaryota</taxon>
        <taxon>Viridiplantae</taxon>
        <taxon>Chlorophyta</taxon>
        <taxon>core chlorophytes</taxon>
        <taxon>Trebouxiophyceae</taxon>
        <taxon>Trebouxiophyceae incertae sedis</taxon>
        <taxon>Coccomyxaceae</taxon>
        <taxon>Coccomyxa</taxon>
        <taxon>Coccomyxa subellipsoidea</taxon>
    </lineage>
</organism>
<name>I0YV29_COCSC</name>
<dbReference type="RefSeq" id="XP_005646792.1">
    <property type="nucleotide sequence ID" value="XM_005646735.1"/>
</dbReference>
<reference evidence="1 2" key="1">
    <citation type="journal article" date="2012" name="Genome Biol.">
        <title>The genome of the polar eukaryotic microalga coccomyxa subellipsoidea reveals traits of cold adaptation.</title>
        <authorList>
            <person name="Blanc G."/>
            <person name="Agarkova I."/>
            <person name="Grimwood J."/>
            <person name="Kuo A."/>
            <person name="Brueggeman A."/>
            <person name="Dunigan D."/>
            <person name="Gurnon J."/>
            <person name="Ladunga I."/>
            <person name="Lindquist E."/>
            <person name="Lucas S."/>
            <person name="Pangilinan J."/>
            <person name="Proschold T."/>
            <person name="Salamov A."/>
            <person name="Schmutz J."/>
            <person name="Weeks D."/>
            <person name="Yamada T."/>
            <person name="Claverie J.M."/>
            <person name="Grigoriev I."/>
            <person name="Van Etten J."/>
            <person name="Lomsadze A."/>
            <person name="Borodovsky M."/>
        </authorList>
    </citation>
    <scope>NUCLEOTIDE SEQUENCE [LARGE SCALE GENOMIC DNA]</scope>
    <source>
        <strain evidence="1 2">C-169</strain>
    </source>
</reference>
<dbReference type="GeneID" id="17040234"/>
<sequence length="145" mass="15741">MLALQHGTMCGAAAVHQLAVVPYHYVDILYLAVRQACNEATANPRENESVGMGAEFPHLLEVAERLRENVAQLHRSVCLFMGHTWRQVLTPVQAGTFMVQAFPWTPDMLALANTIAAEAGAPSVQDIFRDSLSTQPGATPLQLGC</sequence>
<dbReference type="AlphaFoldDB" id="I0YV29"/>
<dbReference type="KEGG" id="csl:COCSUDRAFT_33465"/>
<gene>
    <name evidence="1" type="ORF">COCSUDRAFT_33465</name>
</gene>
<accession>I0YV29</accession>
<dbReference type="OrthoDB" id="548708at2759"/>
<proteinExistence type="predicted"/>